<dbReference type="RefSeq" id="WP_211142416.1">
    <property type="nucleotide sequence ID" value="NZ_JAEEGB010000009.1"/>
</dbReference>
<evidence type="ECO:0000256" key="8">
    <source>
        <dbReference type="HAMAP-Rule" id="MF_00490"/>
    </source>
</evidence>
<dbReference type="Pfam" id="PF04029">
    <property type="entry name" value="2-ph_phosp"/>
    <property type="match status" value="1"/>
</dbReference>
<keyword evidence="6 8" id="KW-0460">Magnesium</keyword>
<dbReference type="EMBL" id="JAEEGB010000009">
    <property type="protein sequence ID" value="MBI6872936.1"/>
    <property type="molecule type" value="Genomic_DNA"/>
</dbReference>
<keyword evidence="10" id="KW-1185">Reference proteome</keyword>
<accession>A0A934I0R6</accession>
<evidence type="ECO:0000256" key="3">
    <source>
        <dbReference type="ARBA" id="ARBA00012953"/>
    </source>
</evidence>
<gene>
    <name evidence="8" type="primary">comB</name>
    <name evidence="9" type="ORF">I6U51_09485</name>
</gene>
<dbReference type="Gene3D" id="3.90.1560.10">
    <property type="entry name" value="ComB-like"/>
    <property type="match status" value="1"/>
</dbReference>
<evidence type="ECO:0000256" key="2">
    <source>
        <dbReference type="ARBA" id="ARBA00009997"/>
    </source>
</evidence>
<dbReference type="GO" id="GO:0000287">
    <property type="term" value="F:magnesium ion binding"/>
    <property type="evidence" value="ECO:0007669"/>
    <property type="project" value="UniProtKB-UniRule"/>
</dbReference>
<dbReference type="PANTHER" id="PTHR37311:SF1">
    <property type="entry name" value="2-PHOSPHOSULFOLACTATE PHOSPHATASE-RELATED"/>
    <property type="match status" value="1"/>
</dbReference>
<dbReference type="InterPro" id="IPR036702">
    <property type="entry name" value="ComB-like_sf"/>
</dbReference>
<dbReference type="NCBIfam" id="NF002055">
    <property type="entry name" value="PRK00886.1-4"/>
    <property type="match status" value="1"/>
</dbReference>
<sequence>MKVDLIISADDIKQEKILKKSIVVIDMLRATSVITTAMNNGCKAVVPVLTIEEALEIANKDRKKYILGGERKALKIEGFDCANSPLEYRRDIVEGKTLVITTSNGTRAIQGSLGAKNILIGALINAKAVAEKLISLDNDVVIVNAGTLGQFSMDDFICAGYIIDCLLRERSDIELTDISKTAYYIYKENQNIISFIKYASHYKRIKELNLEEDLDYCCQKDIINIVPEYNDGTITVSDNKDKRAVV</sequence>
<dbReference type="InterPro" id="IPR005238">
    <property type="entry name" value="ComB-like"/>
</dbReference>
<evidence type="ECO:0000256" key="1">
    <source>
        <dbReference type="ARBA" id="ARBA00001946"/>
    </source>
</evidence>
<evidence type="ECO:0000256" key="4">
    <source>
        <dbReference type="ARBA" id="ARBA00021948"/>
    </source>
</evidence>
<dbReference type="PANTHER" id="PTHR37311">
    <property type="entry name" value="2-PHOSPHOSULFOLACTATE PHOSPHATASE-RELATED"/>
    <property type="match status" value="1"/>
</dbReference>
<dbReference type="AlphaFoldDB" id="A0A934I0R6"/>
<organism evidence="9 10">
    <name type="scientific">Clostridium aciditolerans</name>
    <dbReference type="NCBI Taxonomy" id="339861"/>
    <lineage>
        <taxon>Bacteria</taxon>
        <taxon>Bacillati</taxon>
        <taxon>Bacillota</taxon>
        <taxon>Clostridia</taxon>
        <taxon>Eubacteriales</taxon>
        <taxon>Clostridiaceae</taxon>
        <taxon>Clostridium</taxon>
    </lineage>
</organism>
<comment type="similarity">
    <text evidence="2 8">Belongs to the ComB family.</text>
</comment>
<dbReference type="HAMAP" id="MF_00490">
    <property type="entry name" value="ComB"/>
    <property type="match status" value="1"/>
</dbReference>
<dbReference type="EC" id="3.1.3.71" evidence="3 8"/>
<comment type="catalytic activity">
    <reaction evidence="7 8">
        <text>(2R)-O-phospho-3-sulfolactate + H2O = (2R)-3-sulfolactate + phosphate</text>
        <dbReference type="Rhea" id="RHEA:23416"/>
        <dbReference type="ChEBI" id="CHEBI:15377"/>
        <dbReference type="ChEBI" id="CHEBI:15597"/>
        <dbReference type="ChEBI" id="CHEBI:43474"/>
        <dbReference type="ChEBI" id="CHEBI:58738"/>
        <dbReference type="EC" id="3.1.3.71"/>
    </reaction>
</comment>
<evidence type="ECO:0000313" key="9">
    <source>
        <dbReference type="EMBL" id="MBI6872936.1"/>
    </source>
</evidence>
<evidence type="ECO:0000256" key="6">
    <source>
        <dbReference type="ARBA" id="ARBA00022842"/>
    </source>
</evidence>
<proteinExistence type="inferred from homology"/>
<dbReference type="SUPFAM" id="SSF142823">
    <property type="entry name" value="ComB-like"/>
    <property type="match status" value="1"/>
</dbReference>
<reference evidence="9" key="1">
    <citation type="submission" date="2020-12" db="EMBL/GenBank/DDBJ databases">
        <title>Clostridium thailandense sp. nov., a novel acetogenic bacterium isolated from peat land soil in Thailand.</title>
        <authorList>
            <person name="Chaikitkaew S."/>
            <person name="Birkeland N.K."/>
        </authorList>
    </citation>
    <scope>NUCLEOTIDE SEQUENCE</scope>
    <source>
        <strain evidence="9">DSM 17425</strain>
    </source>
</reference>
<evidence type="ECO:0000256" key="7">
    <source>
        <dbReference type="ARBA" id="ARBA00033711"/>
    </source>
</evidence>
<dbReference type="GO" id="GO:0050532">
    <property type="term" value="F:2-phosphosulfolactate phosphatase activity"/>
    <property type="evidence" value="ECO:0007669"/>
    <property type="project" value="UniProtKB-UniRule"/>
</dbReference>
<protein>
    <recommendedName>
        <fullName evidence="4 8">Probable 2-phosphosulfolactate phosphatase</fullName>
        <ecNumber evidence="3 8">3.1.3.71</ecNumber>
    </recommendedName>
</protein>
<evidence type="ECO:0000256" key="5">
    <source>
        <dbReference type="ARBA" id="ARBA00022801"/>
    </source>
</evidence>
<keyword evidence="5 8" id="KW-0378">Hydrolase</keyword>
<dbReference type="Proteomes" id="UP000622687">
    <property type="component" value="Unassembled WGS sequence"/>
</dbReference>
<dbReference type="FunFam" id="3.90.1560.10:FF:000001">
    <property type="entry name" value="Probable 2-phosphosulfolactate phosphatase"/>
    <property type="match status" value="1"/>
</dbReference>
<comment type="caution">
    <text evidence="9">The sequence shown here is derived from an EMBL/GenBank/DDBJ whole genome shotgun (WGS) entry which is preliminary data.</text>
</comment>
<dbReference type="GO" id="GO:0050545">
    <property type="term" value="F:sulfopyruvate decarboxylase activity"/>
    <property type="evidence" value="ECO:0007669"/>
    <property type="project" value="TreeGrafter"/>
</dbReference>
<comment type="cofactor">
    <cofactor evidence="1 8">
        <name>Mg(2+)</name>
        <dbReference type="ChEBI" id="CHEBI:18420"/>
    </cofactor>
</comment>
<name>A0A934I0R6_9CLOT</name>
<evidence type="ECO:0000313" key="10">
    <source>
        <dbReference type="Proteomes" id="UP000622687"/>
    </source>
</evidence>